<evidence type="ECO:0000313" key="3">
    <source>
        <dbReference type="Proteomes" id="UP000639772"/>
    </source>
</evidence>
<dbReference type="OrthoDB" id="1926966at2759"/>
<organism evidence="2 3">
    <name type="scientific">Vanilla planifolia</name>
    <name type="common">Vanilla</name>
    <dbReference type="NCBI Taxonomy" id="51239"/>
    <lineage>
        <taxon>Eukaryota</taxon>
        <taxon>Viridiplantae</taxon>
        <taxon>Streptophyta</taxon>
        <taxon>Embryophyta</taxon>
        <taxon>Tracheophyta</taxon>
        <taxon>Spermatophyta</taxon>
        <taxon>Magnoliopsida</taxon>
        <taxon>Liliopsida</taxon>
        <taxon>Asparagales</taxon>
        <taxon>Orchidaceae</taxon>
        <taxon>Vanilloideae</taxon>
        <taxon>Vanilleae</taxon>
        <taxon>Vanilla</taxon>
    </lineage>
</organism>
<dbReference type="PANTHER" id="PTHR34285:SF3">
    <property type="entry name" value="OS08G0510800 PROTEIN"/>
    <property type="match status" value="1"/>
</dbReference>
<dbReference type="PANTHER" id="PTHR34285">
    <property type="entry name" value="OS08G0510800 PROTEIN"/>
    <property type="match status" value="1"/>
</dbReference>
<dbReference type="AlphaFoldDB" id="A0A835Q3J8"/>
<comment type="caution">
    <text evidence="2">The sequence shown here is derived from an EMBL/GenBank/DDBJ whole genome shotgun (WGS) entry which is preliminary data.</text>
</comment>
<evidence type="ECO:0000256" key="1">
    <source>
        <dbReference type="SAM" id="MobiDB-lite"/>
    </source>
</evidence>
<evidence type="ECO:0000313" key="2">
    <source>
        <dbReference type="EMBL" id="KAG0465004.1"/>
    </source>
</evidence>
<proteinExistence type="predicted"/>
<feature type="compositionally biased region" description="Basic and acidic residues" evidence="1">
    <location>
        <begin position="323"/>
        <end position="343"/>
    </location>
</feature>
<reference evidence="2 3" key="1">
    <citation type="journal article" date="2020" name="Nat. Food">
        <title>A phased Vanilla planifolia genome enables genetic improvement of flavour and production.</title>
        <authorList>
            <person name="Hasing T."/>
            <person name="Tang H."/>
            <person name="Brym M."/>
            <person name="Khazi F."/>
            <person name="Huang T."/>
            <person name="Chambers A.H."/>
        </authorList>
    </citation>
    <scope>NUCLEOTIDE SEQUENCE [LARGE SCALE GENOMIC DNA]</scope>
    <source>
        <tissue evidence="2">Leaf</tissue>
    </source>
</reference>
<accession>A0A835Q3J8</accession>
<protein>
    <submittedName>
        <fullName evidence="2">Uncharacterized protein</fullName>
    </submittedName>
</protein>
<gene>
    <name evidence="2" type="ORF">HPP92_019168</name>
</gene>
<dbReference type="EMBL" id="JADCNM010000010">
    <property type="protein sequence ID" value="KAG0465004.1"/>
    <property type="molecule type" value="Genomic_DNA"/>
</dbReference>
<name>A0A835Q3J8_VANPL</name>
<sequence length="356" mass="38135">MKASLKFREDQRPLARAKIPISVLGLPFLAGAVAGEQSDLRIELTTAFECGPAFRVSYRPHDPFNTFALSVKTGIGAFGSPLSGPMSMTTEFNLLAPRGGAGSPSFSVVFKPRLGDFCFKKSASSSSPRKIVAVADSDCDEKKFSPVDLNGIHPCGNPNRCPIDFTTTQGGFGGFLPSVEVNAKSILPLRRSTALRFRWGLRVPPELHSSSVDKISIAKLPTLVMSKIAIEYIPAAAKTKLLQDVNPSAASSGQMAEESKSLKLELAALQTESRALWKAVDDLRQKVGGRTSVAAHVEKISPTVVDKGNDVGDAAKSGPRATETTKRERRNELKPAQDDVNEELKRALMNATGGGK</sequence>
<feature type="region of interest" description="Disordered" evidence="1">
    <location>
        <begin position="304"/>
        <end position="343"/>
    </location>
</feature>
<dbReference type="Proteomes" id="UP000639772">
    <property type="component" value="Chromosome 10"/>
</dbReference>